<dbReference type="Proteomes" id="UP001234297">
    <property type="component" value="Chromosome 6"/>
</dbReference>
<evidence type="ECO:0000313" key="1">
    <source>
        <dbReference type="EMBL" id="KAJ8628481.1"/>
    </source>
</evidence>
<evidence type="ECO:0000313" key="2">
    <source>
        <dbReference type="Proteomes" id="UP001234297"/>
    </source>
</evidence>
<reference evidence="1 2" key="1">
    <citation type="journal article" date="2022" name="Hortic Res">
        <title>A haplotype resolved chromosomal level avocado genome allows analysis of novel avocado genes.</title>
        <authorList>
            <person name="Nath O."/>
            <person name="Fletcher S.J."/>
            <person name="Hayward A."/>
            <person name="Shaw L.M."/>
            <person name="Masouleh A.K."/>
            <person name="Furtado A."/>
            <person name="Henry R.J."/>
            <person name="Mitter N."/>
        </authorList>
    </citation>
    <scope>NUCLEOTIDE SEQUENCE [LARGE SCALE GENOMIC DNA]</scope>
    <source>
        <strain evidence="2">cv. Hass</strain>
    </source>
</reference>
<organism evidence="1 2">
    <name type="scientific">Persea americana</name>
    <name type="common">Avocado</name>
    <dbReference type="NCBI Taxonomy" id="3435"/>
    <lineage>
        <taxon>Eukaryota</taxon>
        <taxon>Viridiplantae</taxon>
        <taxon>Streptophyta</taxon>
        <taxon>Embryophyta</taxon>
        <taxon>Tracheophyta</taxon>
        <taxon>Spermatophyta</taxon>
        <taxon>Magnoliopsida</taxon>
        <taxon>Magnoliidae</taxon>
        <taxon>Laurales</taxon>
        <taxon>Lauraceae</taxon>
        <taxon>Persea</taxon>
    </lineage>
</organism>
<sequence>MLCRWSSDWGSRGGDREAQLQVKLEAEQEKEEKGEAACGRASRWLCWEKIGRTECMEMGDCGLSAGKENGR</sequence>
<dbReference type="EMBL" id="CM056814">
    <property type="protein sequence ID" value="KAJ8628481.1"/>
    <property type="molecule type" value="Genomic_DNA"/>
</dbReference>
<name>A0ACC2L4P4_PERAE</name>
<proteinExistence type="predicted"/>
<gene>
    <name evidence="1" type="ORF">MRB53_021788</name>
</gene>
<keyword evidence="2" id="KW-1185">Reference proteome</keyword>
<protein>
    <submittedName>
        <fullName evidence="1">Uncharacterized protein</fullName>
    </submittedName>
</protein>
<accession>A0ACC2L4P4</accession>
<comment type="caution">
    <text evidence="1">The sequence shown here is derived from an EMBL/GenBank/DDBJ whole genome shotgun (WGS) entry which is preliminary data.</text>
</comment>